<dbReference type="EMBL" id="JAHRHJ020000003">
    <property type="protein sequence ID" value="KAH9323910.1"/>
    <property type="molecule type" value="Genomic_DNA"/>
</dbReference>
<dbReference type="CDD" id="cd01838">
    <property type="entry name" value="Isoamyl_acetate_hydrolase_like"/>
    <property type="match status" value="1"/>
</dbReference>
<organism evidence="2 3">
    <name type="scientific">Taxus chinensis</name>
    <name type="common">Chinese yew</name>
    <name type="synonym">Taxus wallichiana var. chinensis</name>
    <dbReference type="NCBI Taxonomy" id="29808"/>
    <lineage>
        <taxon>Eukaryota</taxon>
        <taxon>Viridiplantae</taxon>
        <taxon>Streptophyta</taxon>
        <taxon>Embryophyta</taxon>
        <taxon>Tracheophyta</taxon>
        <taxon>Spermatophyta</taxon>
        <taxon>Pinopsida</taxon>
        <taxon>Pinidae</taxon>
        <taxon>Conifers II</taxon>
        <taxon>Cupressales</taxon>
        <taxon>Taxaceae</taxon>
        <taxon>Taxus</taxon>
    </lineage>
</organism>
<dbReference type="Pfam" id="PF13472">
    <property type="entry name" value="Lipase_GDSL_2"/>
    <property type="match status" value="1"/>
</dbReference>
<feature type="non-terminal residue" evidence="2">
    <location>
        <position position="164"/>
    </location>
</feature>
<evidence type="ECO:0000313" key="2">
    <source>
        <dbReference type="EMBL" id="KAH9323910.1"/>
    </source>
</evidence>
<proteinExistence type="predicted"/>
<dbReference type="PANTHER" id="PTHR14209">
    <property type="entry name" value="ISOAMYL ACETATE-HYDROLYZING ESTERASE 1"/>
    <property type="match status" value="1"/>
</dbReference>
<dbReference type="PANTHER" id="PTHR14209:SF9">
    <property type="entry name" value="GDSL ESTERASE_LIPASE CPRD49"/>
    <property type="match status" value="1"/>
</dbReference>
<reference evidence="2 3" key="1">
    <citation type="journal article" date="2021" name="Nat. Plants">
        <title>The Taxus genome provides insights into paclitaxel biosynthesis.</title>
        <authorList>
            <person name="Xiong X."/>
            <person name="Gou J."/>
            <person name="Liao Q."/>
            <person name="Li Y."/>
            <person name="Zhou Q."/>
            <person name="Bi G."/>
            <person name="Li C."/>
            <person name="Du R."/>
            <person name="Wang X."/>
            <person name="Sun T."/>
            <person name="Guo L."/>
            <person name="Liang H."/>
            <person name="Lu P."/>
            <person name="Wu Y."/>
            <person name="Zhang Z."/>
            <person name="Ro D.K."/>
            <person name="Shang Y."/>
            <person name="Huang S."/>
            <person name="Yan J."/>
        </authorList>
    </citation>
    <scope>NUCLEOTIDE SEQUENCE [LARGE SCALE GENOMIC DNA]</scope>
    <source>
        <strain evidence="2">Ta-2019</strain>
    </source>
</reference>
<dbReference type="InterPro" id="IPR036514">
    <property type="entry name" value="SGNH_hydro_sf"/>
</dbReference>
<dbReference type="AlphaFoldDB" id="A0AA38GN86"/>
<dbReference type="OMA" id="RISAFYW"/>
<comment type="caution">
    <text evidence="2">The sequence shown here is derived from an EMBL/GenBank/DDBJ whole genome shotgun (WGS) entry which is preliminary data.</text>
</comment>
<feature type="domain" description="SGNH hydrolase-type esterase" evidence="1">
    <location>
        <begin position="35"/>
        <end position="161"/>
    </location>
</feature>
<sequence length="164" mass="18478">MAGHLRPLFVLFGASFTEYSFQPGGWGASLADYYARKDHPSQPALVIVFFGTNDAAFPLPSGKGQHVPLQEYKANLRQICAHIKGLSDTSRVVLITPPPVYEEARRAHARRMWGFHAGNFPDRTNERAREYAEACLDVAKEMDVGVIDLWNAIQRTKEWETECL</sequence>
<dbReference type="Proteomes" id="UP000824469">
    <property type="component" value="Unassembled WGS sequence"/>
</dbReference>
<dbReference type="InterPro" id="IPR045136">
    <property type="entry name" value="Iah1-like"/>
</dbReference>
<accession>A0AA38GN86</accession>
<gene>
    <name evidence="2" type="ORF">KI387_018549</name>
</gene>
<dbReference type="SUPFAM" id="SSF52266">
    <property type="entry name" value="SGNH hydrolase"/>
    <property type="match status" value="1"/>
</dbReference>
<dbReference type="Gene3D" id="3.40.50.1110">
    <property type="entry name" value="SGNH hydrolase"/>
    <property type="match status" value="1"/>
</dbReference>
<evidence type="ECO:0000259" key="1">
    <source>
        <dbReference type="Pfam" id="PF13472"/>
    </source>
</evidence>
<protein>
    <recommendedName>
        <fullName evidence="1">SGNH hydrolase-type esterase domain-containing protein</fullName>
    </recommendedName>
</protein>
<dbReference type="InterPro" id="IPR013830">
    <property type="entry name" value="SGNH_hydro"/>
</dbReference>
<evidence type="ECO:0000313" key="3">
    <source>
        <dbReference type="Proteomes" id="UP000824469"/>
    </source>
</evidence>
<keyword evidence="3" id="KW-1185">Reference proteome</keyword>
<name>A0AA38GN86_TAXCH</name>